<accession>A0A1N7QCA8</accession>
<dbReference type="Proteomes" id="UP000186744">
    <property type="component" value="Unassembled WGS sequence"/>
</dbReference>
<feature type="signal peptide" evidence="1">
    <location>
        <begin position="1"/>
        <end position="19"/>
    </location>
</feature>
<dbReference type="RefSeq" id="WP_139329319.1">
    <property type="nucleotide sequence ID" value="NZ_FTOL01000008.1"/>
</dbReference>
<dbReference type="STRING" id="373668.SAMN05421786_108214"/>
<keyword evidence="1" id="KW-0732">Signal</keyword>
<organism evidence="2 3">
    <name type="scientific">Chryseobacterium ureilyticum</name>
    <dbReference type="NCBI Taxonomy" id="373668"/>
    <lineage>
        <taxon>Bacteria</taxon>
        <taxon>Pseudomonadati</taxon>
        <taxon>Bacteroidota</taxon>
        <taxon>Flavobacteriia</taxon>
        <taxon>Flavobacteriales</taxon>
        <taxon>Weeksellaceae</taxon>
        <taxon>Chryseobacterium group</taxon>
        <taxon>Chryseobacterium</taxon>
    </lineage>
</organism>
<dbReference type="PROSITE" id="PS51257">
    <property type="entry name" value="PROKAR_LIPOPROTEIN"/>
    <property type="match status" value="1"/>
</dbReference>
<name>A0A1N7QCA8_9FLAO</name>
<dbReference type="AlphaFoldDB" id="A0A1N7QCA8"/>
<proteinExistence type="predicted"/>
<gene>
    <name evidence="2" type="ORF">SAMN05421786_108214</name>
</gene>
<evidence type="ECO:0000313" key="3">
    <source>
        <dbReference type="Proteomes" id="UP000186744"/>
    </source>
</evidence>
<dbReference type="EMBL" id="FTOL01000008">
    <property type="protein sequence ID" value="SIT20197.1"/>
    <property type="molecule type" value="Genomic_DNA"/>
</dbReference>
<keyword evidence="3" id="KW-1185">Reference proteome</keyword>
<dbReference type="OrthoDB" id="1238878at2"/>
<sequence>MKTKTFLLSALTFCSCVSAQVGINTTTPTKTLDVNGSVRVRDLSNPDKMIVVADTQGELSLISPSEVLSPKAILNNSLSAAEQRAVIYEGKCFQPGDNSSSCTVSLNHYTSCTNFETPIHTQIVIGQEILSGNGNFSGTWRANYIDNKGYTNTTPILNQVAPSYPIIHHPSPNLARYQGSGDFAGQCTTDLVTTITPATGNVKIESVKRSMYSHLVYLLSVARSRSL</sequence>
<evidence type="ECO:0000313" key="2">
    <source>
        <dbReference type="EMBL" id="SIT20197.1"/>
    </source>
</evidence>
<feature type="chain" id="PRO_5013088713" evidence="1">
    <location>
        <begin position="20"/>
        <end position="227"/>
    </location>
</feature>
<reference evidence="3" key="1">
    <citation type="submission" date="2017-01" db="EMBL/GenBank/DDBJ databases">
        <authorList>
            <person name="Varghese N."/>
            <person name="Submissions S."/>
        </authorList>
    </citation>
    <scope>NUCLEOTIDE SEQUENCE [LARGE SCALE GENOMIC DNA]</scope>
    <source>
        <strain evidence="3">DSM 18017</strain>
    </source>
</reference>
<protein>
    <submittedName>
        <fullName evidence="2">Uncharacterized protein</fullName>
    </submittedName>
</protein>
<evidence type="ECO:0000256" key="1">
    <source>
        <dbReference type="SAM" id="SignalP"/>
    </source>
</evidence>